<sequence>MNNARTVWSCCGSGGLGAWPGCHSDRATIEGGGGFQRSGRAVETGPRDNTGWIEAAAGSACAGAGGAGAAGPGRRCGLLAAVKVTAAPAAAPCATRCNNWRRSISMPRD</sequence>
<keyword evidence="2" id="KW-1185">Reference proteome</keyword>
<gene>
    <name evidence="1" type="ORF">GCM10010430_51380</name>
</gene>
<dbReference type="Proteomes" id="UP001500305">
    <property type="component" value="Unassembled WGS sequence"/>
</dbReference>
<protein>
    <submittedName>
        <fullName evidence="1">Uncharacterized protein</fullName>
    </submittedName>
</protein>
<evidence type="ECO:0000313" key="1">
    <source>
        <dbReference type="EMBL" id="GAA2260960.1"/>
    </source>
</evidence>
<accession>A0ABN3EJC6</accession>
<name>A0ABN3EJC6_9ACTN</name>
<reference evidence="1 2" key="1">
    <citation type="journal article" date="2019" name="Int. J. Syst. Evol. Microbiol.">
        <title>The Global Catalogue of Microorganisms (GCM) 10K type strain sequencing project: providing services to taxonomists for standard genome sequencing and annotation.</title>
        <authorList>
            <consortium name="The Broad Institute Genomics Platform"/>
            <consortium name="The Broad Institute Genome Sequencing Center for Infectious Disease"/>
            <person name="Wu L."/>
            <person name="Ma J."/>
        </authorList>
    </citation>
    <scope>NUCLEOTIDE SEQUENCE [LARGE SCALE GENOMIC DNA]</scope>
    <source>
        <strain evidence="1 2">JCM 7356</strain>
    </source>
</reference>
<organism evidence="1 2">
    <name type="scientific">Kitasatospora cystarginea</name>
    <dbReference type="NCBI Taxonomy" id="58350"/>
    <lineage>
        <taxon>Bacteria</taxon>
        <taxon>Bacillati</taxon>
        <taxon>Actinomycetota</taxon>
        <taxon>Actinomycetes</taxon>
        <taxon>Kitasatosporales</taxon>
        <taxon>Streptomycetaceae</taxon>
        <taxon>Kitasatospora</taxon>
    </lineage>
</organism>
<proteinExistence type="predicted"/>
<comment type="caution">
    <text evidence="1">The sequence shown here is derived from an EMBL/GenBank/DDBJ whole genome shotgun (WGS) entry which is preliminary data.</text>
</comment>
<dbReference type="EMBL" id="BAAATR010000026">
    <property type="protein sequence ID" value="GAA2260960.1"/>
    <property type="molecule type" value="Genomic_DNA"/>
</dbReference>
<evidence type="ECO:0000313" key="2">
    <source>
        <dbReference type="Proteomes" id="UP001500305"/>
    </source>
</evidence>